<dbReference type="EMBL" id="BALG01000026">
    <property type="protein sequence ID" value="GAC41250.1"/>
    <property type="molecule type" value="Genomic_DNA"/>
</dbReference>
<dbReference type="Pfam" id="PF26078">
    <property type="entry name" value="Baseplate_J_M"/>
    <property type="match status" value="1"/>
</dbReference>
<dbReference type="Pfam" id="PF26079">
    <property type="entry name" value="Baseplate_J_C"/>
    <property type="match status" value="1"/>
</dbReference>
<evidence type="ECO:0000259" key="2">
    <source>
        <dbReference type="Pfam" id="PF04865"/>
    </source>
</evidence>
<protein>
    <submittedName>
        <fullName evidence="5">Uncharacterized homolog of phage Mu protein gp47</fullName>
    </submittedName>
</protein>
<dbReference type="PANTHER" id="PTHR37829">
    <property type="entry name" value="PHAGE-LIKE ELEMENT PBSX PROTEIN XKDT"/>
    <property type="match status" value="1"/>
</dbReference>
<keyword evidence="6" id="KW-1185">Reference proteome</keyword>
<gene>
    <name evidence="5" type="ORF">PPOP_0600</name>
</gene>
<dbReference type="InterPro" id="IPR058531">
    <property type="entry name" value="Baseplate_J_M"/>
</dbReference>
<accession>M9LFU7</accession>
<organism evidence="5 6">
    <name type="scientific">Paenibacillus popilliae ATCC 14706</name>
    <dbReference type="NCBI Taxonomy" id="1212764"/>
    <lineage>
        <taxon>Bacteria</taxon>
        <taxon>Bacillati</taxon>
        <taxon>Bacillota</taxon>
        <taxon>Bacilli</taxon>
        <taxon>Bacillales</taxon>
        <taxon>Paenibacillaceae</taxon>
        <taxon>Paenibacillus</taxon>
    </lineage>
</organism>
<feature type="domain" description="Baseplate J-like C-terminal" evidence="4">
    <location>
        <begin position="293"/>
        <end position="371"/>
    </location>
</feature>
<reference evidence="5 6" key="1">
    <citation type="submission" date="2012-10" db="EMBL/GenBank/DDBJ databases">
        <title>Draft Genome Sequence of Paenibacillus popilliae ATCC 14706T.</title>
        <authorList>
            <person name="Iiyama K."/>
            <person name="Mori K."/>
            <person name="Mon H."/>
            <person name="Chieda Y."/>
            <person name="Lee J.M."/>
            <person name="Kusakabe T."/>
            <person name="Tashiro K."/>
            <person name="Asano S."/>
            <person name="Yasunaga-Aoki C."/>
            <person name="Shimizu S."/>
        </authorList>
    </citation>
    <scope>NUCLEOTIDE SEQUENCE [LARGE SCALE GENOMIC DNA]</scope>
    <source>
        <strain evidence="5 6">ATCC 14706</strain>
    </source>
</reference>
<comment type="similarity">
    <text evidence="1">Belongs to the Mu gp47/PBSX XkdT family.</text>
</comment>
<feature type="domain" description="Baseplate J-like central" evidence="3">
    <location>
        <begin position="204"/>
        <end position="280"/>
    </location>
</feature>
<dbReference type="Proteomes" id="UP000029453">
    <property type="component" value="Unassembled WGS sequence"/>
</dbReference>
<dbReference type="InterPro" id="IPR006949">
    <property type="entry name" value="Barrel_Baseplate_J-like"/>
</dbReference>
<dbReference type="InterPro" id="IPR052399">
    <property type="entry name" value="Phage_Baseplate_Assmbl_Protein"/>
</dbReference>
<name>M9LFU7_PAEPP</name>
<dbReference type="OrthoDB" id="2554267at2"/>
<dbReference type="AlphaFoldDB" id="M9LFU7"/>
<evidence type="ECO:0000259" key="3">
    <source>
        <dbReference type="Pfam" id="PF26078"/>
    </source>
</evidence>
<dbReference type="RefSeq" id="WP_006284549.1">
    <property type="nucleotide sequence ID" value="NZ_BALG01000026.1"/>
</dbReference>
<evidence type="ECO:0000313" key="5">
    <source>
        <dbReference type="EMBL" id="GAC41250.1"/>
    </source>
</evidence>
<evidence type="ECO:0000259" key="4">
    <source>
        <dbReference type="Pfam" id="PF26079"/>
    </source>
</evidence>
<evidence type="ECO:0000313" key="6">
    <source>
        <dbReference type="Proteomes" id="UP000029453"/>
    </source>
</evidence>
<dbReference type="Pfam" id="PF04865">
    <property type="entry name" value="Baseplate_J"/>
    <property type="match status" value="1"/>
</dbReference>
<dbReference type="InterPro" id="IPR058530">
    <property type="entry name" value="Baseplate_J-like_C"/>
</dbReference>
<comment type="caution">
    <text evidence="5">The sequence shown here is derived from an EMBL/GenBank/DDBJ whole genome shotgun (WGS) entry which is preliminary data.</text>
</comment>
<proteinExistence type="inferred from homology"/>
<sequence length="371" mass="40024">MDDLPPFLKDQLEEVIRQRMLDRMPADLDKTEGSIPWDAIAPVAIELVLASEWAKEVLRRAFVQTTFGDYLTYKAQENGLERRPAVAARTSGDDVLFTGDPGSPVPEGYLVSTESTDSTPAKLYRTLAAMVLDNAGKGRVAVKAVDVGLIGNVPIGAVRHLTEPLPGIRSVTNLNPLHGGVDEEEDETLRQRILEENRREEGDGNISDYVAWAKQVSGVGNVLVEPLWQGVGTVRIIILDLDGRPAPQPTIDAVQEHIDPLSRGRGEGLAPVSAKVTVHAATTTYIDATIPGLVPKPGYTLEQARVNAEAALNAYLFQVNPGGVIKIQEAAASVIYTLGIENVGDILLEGSRQDILLEVNELAQLGSVTYT</sequence>
<feature type="domain" description="Baseplate protein J-like barrel" evidence="2">
    <location>
        <begin position="95"/>
        <end position="180"/>
    </location>
</feature>
<evidence type="ECO:0000256" key="1">
    <source>
        <dbReference type="ARBA" id="ARBA00038087"/>
    </source>
</evidence>
<dbReference type="PANTHER" id="PTHR37829:SF3">
    <property type="entry name" value="PROTEIN JAYE-RELATED"/>
    <property type="match status" value="1"/>
</dbReference>